<dbReference type="PANTHER" id="PTHR10458:SF22">
    <property type="entry name" value="PEPTIDE DEFORMYLASE"/>
    <property type="match status" value="1"/>
</dbReference>
<reference evidence="3 4" key="1">
    <citation type="journal article" date="2009" name="Stand. Genomic Sci.">
        <title>Complete genome sequence of Cryptobacterium curtum type strain (12-3).</title>
        <authorList>
            <person name="Mavrommatis K."/>
            <person name="Pukall R."/>
            <person name="Rohde C."/>
            <person name="Chen F."/>
            <person name="Sims D."/>
            <person name="Brettin T."/>
            <person name="Kuske C."/>
            <person name="Detter J.C."/>
            <person name="Han C."/>
            <person name="Lapidus A."/>
            <person name="Copeland A."/>
            <person name="Glavina Del Rio T."/>
            <person name="Nolan M."/>
            <person name="Lucas S."/>
            <person name="Tice H."/>
            <person name="Cheng J.F."/>
            <person name="Bruce D."/>
            <person name="Goodwin L."/>
            <person name="Pitluck S."/>
            <person name="Ovchinnikova G."/>
            <person name="Pati A."/>
            <person name="Ivanova N."/>
            <person name="Chen A."/>
            <person name="Palaniappan K."/>
            <person name="Chain P."/>
            <person name="D'haeseleer P."/>
            <person name="Goker M."/>
            <person name="Bristow J."/>
            <person name="Eisen J.A."/>
            <person name="Markowitz V."/>
            <person name="Hugenholtz P."/>
            <person name="Rohde M."/>
            <person name="Klenk H.P."/>
            <person name="Kyrpides N.C."/>
        </authorList>
    </citation>
    <scope>NUCLEOTIDE SEQUENCE [LARGE SCALE GENOMIC DNA]</scope>
    <source>
        <strain evidence="4">ATCC 700683 / DSM 15641 / 12-3</strain>
    </source>
</reference>
<dbReference type="InterPro" id="IPR036821">
    <property type="entry name" value="Peptide_deformylase_sf"/>
</dbReference>
<dbReference type="STRING" id="469378.Ccur_07980"/>
<gene>
    <name evidence="2" type="primary">def</name>
    <name evidence="3" type="ordered locus">Ccur_07980</name>
</gene>
<dbReference type="HAMAP" id="MF_00163">
    <property type="entry name" value="Pep_deformylase"/>
    <property type="match status" value="1"/>
</dbReference>
<dbReference type="Pfam" id="PF01327">
    <property type="entry name" value="Pep_deformylase"/>
    <property type="match status" value="1"/>
</dbReference>
<feature type="binding site" evidence="2">
    <location>
        <position position="91"/>
    </location>
    <ligand>
        <name>Fe cation</name>
        <dbReference type="ChEBI" id="CHEBI:24875"/>
    </ligand>
</feature>
<evidence type="ECO:0000313" key="3">
    <source>
        <dbReference type="EMBL" id="ACU94502.1"/>
    </source>
</evidence>
<comment type="function">
    <text evidence="2">Removes the formyl group from the N-terminal Met of newly synthesized proteins. Requires at least a dipeptide for an efficient rate of reaction. N-terminal L-methionine is a prerequisite for activity but the enzyme has broad specificity at other positions.</text>
</comment>
<dbReference type="NCBIfam" id="NF001159">
    <property type="entry name" value="PRK00150.1-3"/>
    <property type="match status" value="1"/>
</dbReference>
<feature type="binding site" evidence="2">
    <location>
        <position position="137"/>
    </location>
    <ligand>
        <name>Fe cation</name>
        <dbReference type="ChEBI" id="CHEBI:24875"/>
    </ligand>
</feature>
<keyword evidence="4" id="KW-1185">Reference proteome</keyword>
<evidence type="ECO:0000313" key="4">
    <source>
        <dbReference type="Proteomes" id="UP000000954"/>
    </source>
</evidence>
<feature type="binding site" evidence="2">
    <location>
        <position position="133"/>
    </location>
    <ligand>
        <name>Fe cation</name>
        <dbReference type="ChEBI" id="CHEBI:24875"/>
    </ligand>
</feature>
<name>C7MNL2_CRYCD</name>
<comment type="similarity">
    <text evidence="1 2">Belongs to the polypeptide deformylase family.</text>
</comment>
<protein>
    <recommendedName>
        <fullName evidence="2">Peptide deformylase</fullName>
        <shortName evidence="2">PDF</shortName>
        <ecNumber evidence="2">3.5.1.88</ecNumber>
    </recommendedName>
    <alternativeName>
        <fullName evidence="2">Polypeptide deformylase</fullName>
    </alternativeName>
</protein>
<dbReference type="KEGG" id="ccu:Ccur_07980"/>
<dbReference type="GO" id="GO:0042586">
    <property type="term" value="F:peptide deformylase activity"/>
    <property type="evidence" value="ECO:0007669"/>
    <property type="project" value="UniProtKB-UniRule"/>
</dbReference>
<dbReference type="HOGENOM" id="CLU_061901_2_0_11"/>
<accession>C7MNL2</accession>
<comment type="catalytic activity">
    <reaction evidence="2">
        <text>N-terminal N-formyl-L-methionyl-[peptide] + H2O = N-terminal L-methionyl-[peptide] + formate</text>
        <dbReference type="Rhea" id="RHEA:24420"/>
        <dbReference type="Rhea" id="RHEA-COMP:10639"/>
        <dbReference type="Rhea" id="RHEA-COMP:10640"/>
        <dbReference type="ChEBI" id="CHEBI:15377"/>
        <dbReference type="ChEBI" id="CHEBI:15740"/>
        <dbReference type="ChEBI" id="CHEBI:49298"/>
        <dbReference type="ChEBI" id="CHEBI:64731"/>
        <dbReference type="EC" id="3.5.1.88"/>
    </reaction>
</comment>
<dbReference type="PRINTS" id="PR01576">
    <property type="entry name" value="PDEFORMYLASE"/>
</dbReference>
<dbReference type="PANTHER" id="PTHR10458">
    <property type="entry name" value="PEPTIDE DEFORMYLASE"/>
    <property type="match status" value="1"/>
</dbReference>
<sequence length="175" mass="19030">MRIVLSPDPILRQRAEEADIADESLKSLAQQMAETMYENNGCGLAAPQVGVLKRLIVIDCDTESEERNPITLINPVILETAGEWETEGEGCLSVPGITVPIRRRAFARVEYRDLDGNVCTIEGDGLLGRCLQHEIDHLNGKTLFESCDPITRIAALRDYDAALAAGAQPGEVAIA</sequence>
<dbReference type="SUPFAM" id="SSF56420">
    <property type="entry name" value="Peptide deformylase"/>
    <property type="match status" value="1"/>
</dbReference>
<keyword evidence="2" id="KW-0408">Iron</keyword>
<feature type="active site" evidence="2">
    <location>
        <position position="134"/>
    </location>
</feature>
<dbReference type="PIRSF" id="PIRSF004749">
    <property type="entry name" value="Pep_def"/>
    <property type="match status" value="1"/>
</dbReference>
<dbReference type="GO" id="GO:0006412">
    <property type="term" value="P:translation"/>
    <property type="evidence" value="ECO:0007669"/>
    <property type="project" value="UniProtKB-UniRule"/>
</dbReference>
<comment type="cofactor">
    <cofactor evidence="2">
        <name>Fe(2+)</name>
        <dbReference type="ChEBI" id="CHEBI:29033"/>
    </cofactor>
    <text evidence="2">Binds 1 Fe(2+) ion.</text>
</comment>
<dbReference type="AlphaFoldDB" id="C7MNL2"/>
<keyword evidence="2" id="KW-0648">Protein biosynthesis</keyword>
<dbReference type="NCBIfam" id="TIGR00079">
    <property type="entry name" value="pept_deformyl"/>
    <property type="match status" value="1"/>
</dbReference>
<dbReference type="GO" id="GO:0046872">
    <property type="term" value="F:metal ion binding"/>
    <property type="evidence" value="ECO:0007669"/>
    <property type="project" value="UniProtKB-KW"/>
</dbReference>
<dbReference type="EC" id="3.5.1.88" evidence="2"/>
<evidence type="ECO:0000256" key="1">
    <source>
        <dbReference type="ARBA" id="ARBA00010759"/>
    </source>
</evidence>
<keyword evidence="2" id="KW-0479">Metal-binding</keyword>
<proteinExistence type="inferred from homology"/>
<dbReference type="EMBL" id="CP001682">
    <property type="protein sequence ID" value="ACU94502.1"/>
    <property type="molecule type" value="Genomic_DNA"/>
</dbReference>
<dbReference type="OrthoDB" id="9804313at2"/>
<organism evidence="3 4">
    <name type="scientific">Cryptobacterium curtum (strain ATCC 700683 / DSM 15641 / CCUG 43107 / 12-3)</name>
    <dbReference type="NCBI Taxonomy" id="469378"/>
    <lineage>
        <taxon>Bacteria</taxon>
        <taxon>Bacillati</taxon>
        <taxon>Actinomycetota</taxon>
        <taxon>Coriobacteriia</taxon>
        <taxon>Eggerthellales</taxon>
        <taxon>Eggerthellaceae</taxon>
        <taxon>Cryptobacterium</taxon>
    </lineage>
</organism>
<dbReference type="InterPro" id="IPR023635">
    <property type="entry name" value="Peptide_deformylase"/>
</dbReference>
<dbReference type="eggNOG" id="COG0242">
    <property type="taxonomic scope" value="Bacteria"/>
</dbReference>
<keyword evidence="2 3" id="KW-0378">Hydrolase</keyword>
<dbReference type="Gene3D" id="3.90.45.10">
    <property type="entry name" value="Peptide deformylase"/>
    <property type="match status" value="1"/>
</dbReference>
<dbReference type="CDD" id="cd00487">
    <property type="entry name" value="Pep_deformylase"/>
    <property type="match status" value="1"/>
</dbReference>
<dbReference type="RefSeq" id="WP_012803190.1">
    <property type="nucleotide sequence ID" value="NC_013170.1"/>
</dbReference>
<dbReference type="Proteomes" id="UP000000954">
    <property type="component" value="Chromosome"/>
</dbReference>
<evidence type="ECO:0000256" key="2">
    <source>
        <dbReference type="HAMAP-Rule" id="MF_00163"/>
    </source>
</evidence>